<gene>
    <name evidence="6" type="ORF">UFOPK3773_01337</name>
</gene>
<dbReference type="SUPFAM" id="SSF52833">
    <property type="entry name" value="Thioredoxin-like"/>
    <property type="match status" value="1"/>
</dbReference>
<dbReference type="GO" id="GO:0016491">
    <property type="term" value="F:oxidoreductase activity"/>
    <property type="evidence" value="ECO:0007669"/>
    <property type="project" value="InterPro"/>
</dbReference>
<dbReference type="PANTHER" id="PTHR42852:SF6">
    <property type="entry name" value="THIOL:DISULFIDE INTERCHANGE PROTEIN DSBE"/>
    <property type="match status" value="1"/>
</dbReference>
<evidence type="ECO:0000259" key="5">
    <source>
        <dbReference type="PROSITE" id="PS51352"/>
    </source>
</evidence>
<dbReference type="InterPro" id="IPR050553">
    <property type="entry name" value="Thioredoxin_ResA/DsbE_sf"/>
</dbReference>
<reference evidence="6" key="1">
    <citation type="submission" date="2020-05" db="EMBL/GenBank/DDBJ databases">
        <authorList>
            <person name="Chiriac C."/>
            <person name="Salcher M."/>
            <person name="Ghai R."/>
            <person name="Kavagutti S V."/>
        </authorList>
    </citation>
    <scope>NUCLEOTIDE SEQUENCE</scope>
</reference>
<dbReference type="Pfam" id="PF08534">
    <property type="entry name" value="Redoxin"/>
    <property type="match status" value="1"/>
</dbReference>
<dbReference type="PROSITE" id="PS51257">
    <property type="entry name" value="PROKAR_LIPOPROTEIN"/>
    <property type="match status" value="1"/>
</dbReference>
<name>A0A6J7K273_9ZZZZ</name>
<dbReference type="Gene3D" id="3.40.30.10">
    <property type="entry name" value="Glutaredoxin"/>
    <property type="match status" value="1"/>
</dbReference>
<evidence type="ECO:0000256" key="3">
    <source>
        <dbReference type="ARBA" id="ARBA00023157"/>
    </source>
</evidence>
<dbReference type="GO" id="GO:0017004">
    <property type="term" value="P:cytochrome complex assembly"/>
    <property type="evidence" value="ECO:0007669"/>
    <property type="project" value="UniProtKB-KW"/>
</dbReference>
<protein>
    <submittedName>
        <fullName evidence="6">Unannotated protein</fullName>
    </submittedName>
</protein>
<evidence type="ECO:0000313" key="6">
    <source>
        <dbReference type="EMBL" id="CAB4949756.1"/>
    </source>
</evidence>
<dbReference type="PANTHER" id="PTHR42852">
    <property type="entry name" value="THIOL:DISULFIDE INTERCHANGE PROTEIN DSBE"/>
    <property type="match status" value="1"/>
</dbReference>
<organism evidence="6">
    <name type="scientific">freshwater metagenome</name>
    <dbReference type="NCBI Taxonomy" id="449393"/>
    <lineage>
        <taxon>unclassified sequences</taxon>
        <taxon>metagenomes</taxon>
        <taxon>ecological metagenomes</taxon>
    </lineage>
</organism>
<dbReference type="PROSITE" id="PS51352">
    <property type="entry name" value="THIOREDOXIN_2"/>
    <property type="match status" value="1"/>
</dbReference>
<dbReference type="EMBL" id="CAFBNF010000156">
    <property type="protein sequence ID" value="CAB4949756.1"/>
    <property type="molecule type" value="Genomic_DNA"/>
</dbReference>
<proteinExistence type="predicted"/>
<evidence type="ECO:0000256" key="2">
    <source>
        <dbReference type="ARBA" id="ARBA00022748"/>
    </source>
</evidence>
<comment type="subcellular location">
    <subcellularLocation>
        <location evidence="1">Cell envelope</location>
    </subcellularLocation>
</comment>
<dbReference type="AlphaFoldDB" id="A0A6J7K273"/>
<accession>A0A6J7K273</accession>
<sequence length="204" mass="21167">MTARFARLGLAVLVAASLALVGGCSLIPTVQGSTSLSSADTGVTEDLLLGLTRYPVADRVSAPTISGTTLDGSLLDLASLRGKVVVLNAWASWCEPCKTELPVLVAEARAADAAHPSLVEFVGLDVNDTESGAAARMVDRFDVPYPSIVDDGAKLLARIPVVPPEAIPSTVVIDRQGRIAARVIGEVKPGMLGPLLDELATESR</sequence>
<keyword evidence="2" id="KW-0201">Cytochrome c-type biogenesis</keyword>
<keyword evidence="3" id="KW-1015">Disulfide bond</keyword>
<evidence type="ECO:0000256" key="4">
    <source>
        <dbReference type="ARBA" id="ARBA00023284"/>
    </source>
</evidence>
<dbReference type="InterPro" id="IPR036249">
    <property type="entry name" value="Thioredoxin-like_sf"/>
</dbReference>
<evidence type="ECO:0000256" key="1">
    <source>
        <dbReference type="ARBA" id="ARBA00004196"/>
    </source>
</evidence>
<dbReference type="GO" id="GO:0030313">
    <property type="term" value="C:cell envelope"/>
    <property type="evidence" value="ECO:0007669"/>
    <property type="project" value="UniProtKB-SubCell"/>
</dbReference>
<dbReference type="CDD" id="cd02966">
    <property type="entry name" value="TlpA_like_family"/>
    <property type="match status" value="1"/>
</dbReference>
<keyword evidence="4" id="KW-0676">Redox-active center</keyword>
<dbReference type="InterPro" id="IPR013766">
    <property type="entry name" value="Thioredoxin_domain"/>
</dbReference>
<dbReference type="InterPro" id="IPR013740">
    <property type="entry name" value="Redoxin"/>
</dbReference>
<feature type="domain" description="Thioredoxin" evidence="5">
    <location>
        <begin position="56"/>
        <end position="201"/>
    </location>
</feature>